<evidence type="ECO:0000256" key="1">
    <source>
        <dbReference type="ARBA" id="ARBA00006594"/>
    </source>
</evidence>
<name>A0A2T4TWH8_9BACT</name>
<proteinExistence type="inferred from homology"/>
<dbReference type="InterPro" id="IPR002052">
    <property type="entry name" value="DNA_methylase_N6_adenine_CS"/>
</dbReference>
<dbReference type="SUPFAM" id="SSF53335">
    <property type="entry name" value="S-adenosyl-L-methionine-dependent methyltransferases"/>
    <property type="match status" value="1"/>
</dbReference>
<dbReference type="GO" id="GO:0003677">
    <property type="term" value="F:DNA binding"/>
    <property type="evidence" value="ECO:0007669"/>
    <property type="project" value="InterPro"/>
</dbReference>
<comment type="caution">
    <text evidence="6">The sequence shown here is derived from an EMBL/GenBank/DDBJ whole genome shotgun (WGS) entry which is preliminary data.</text>
</comment>
<dbReference type="GO" id="GO:0008170">
    <property type="term" value="F:N-methyltransferase activity"/>
    <property type="evidence" value="ECO:0007669"/>
    <property type="project" value="InterPro"/>
</dbReference>
<dbReference type="RefSeq" id="WP_107562933.1">
    <property type="nucleotide sequence ID" value="NZ_NVQC01000023.1"/>
</dbReference>
<dbReference type="AlphaFoldDB" id="A0A2T4TWH8"/>
<keyword evidence="2" id="KW-0489">Methyltransferase</keyword>
<evidence type="ECO:0000256" key="3">
    <source>
        <dbReference type="ARBA" id="ARBA00022679"/>
    </source>
</evidence>
<keyword evidence="7" id="KW-1185">Reference proteome</keyword>
<keyword evidence="3" id="KW-0808">Transferase</keyword>
<organism evidence="6 7">
    <name type="scientific">Candidatus Methylomirabilis limnetica</name>
    <dbReference type="NCBI Taxonomy" id="2033718"/>
    <lineage>
        <taxon>Bacteria</taxon>
        <taxon>Candidatus Methylomirabilota</taxon>
        <taxon>Candidatus Methylomirabilia</taxon>
        <taxon>Candidatus Methylomirabilales</taxon>
        <taxon>Candidatus Methylomirabilaceae</taxon>
        <taxon>Candidatus Methylomirabilis</taxon>
    </lineage>
</organism>
<reference evidence="7" key="2">
    <citation type="journal article" date="2018" name="Environ. Microbiol.">
        <title>Bloom of a denitrifying methanotroph, 'Candidatus Methylomirabilis limnetica', in a deep stratified lake.</title>
        <authorList>
            <person name="Graf J.S."/>
            <person name="Mayr M.J."/>
            <person name="Marchant H.K."/>
            <person name="Tienken D."/>
            <person name="Hach P.F."/>
            <person name="Brand A."/>
            <person name="Schubert C.J."/>
            <person name="Kuypers M.M."/>
            <person name="Milucka J."/>
        </authorList>
    </citation>
    <scope>NUCLEOTIDE SEQUENCE [LARGE SCALE GENOMIC DNA]</scope>
    <source>
        <strain evidence="7">Zug</strain>
    </source>
</reference>
<dbReference type="Pfam" id="PF01555">
    <property type="entry name" value="N6_N4_Mtase"/>
    <property type="match status" value="1"/>
</dbReference>
<evidence type="ECO:0000313" key="7">
    <source>
        <dbReference type="Proteomes" id="UP000241436"/>
    </source>
</evidence>
<dbReference type="EMBL" id="NVQC01000023">
    <property type="protein sequence ID" value="PTL35463.1"/>
    <property type="molecule type" value="Genomic_DNA"/>
</dbReference>
<protein>
    <recommendedName>
        <fullName evidence="5">DNA methylase N-4/N-6 domain-containing protein</fullName>
    </recommendedName>
</protein>
<evidence type="ECO:0000259" key="5">
    <source>
        <dbReference type="Pfam" id="PF01555"/>
    </source>
</evidence>
<dbReference type="GO" id="GO:0032259">
    <property type="term" value="P:methylation"/>
    <property type="evidence" value="ECO:0007669"/>
    <property type="project" value="UniProtKB-KW"/>
</dbReference>
<dbReference type="InterPro" id="IPR029063">
    <property type="entry name" value="SAM-dependent_MTases_sf"/>
</dbReference>
<dbReference type="PRINTS" id="PR00506">
    <property type="entry name" value="D21N6MTFRASE"/>
</dbReference>
<comment type="similarity">
    <text evidence="1">Belongs to the N(4)/N(6)-methyltransferase family.</text>
</comment>
<dbReference type="InterPro" id="IPR002941">
    <property type="entry name" value="DNA_methylase_N4/N6"/>
</dbReference>
<evidence type="ECO:0000313" key="6">
    <source>
        <dbReference type="EMBL" id="PTL35463.1"/>
    </source>
</evidence>
<sequence length="840" mass="96470">MVSLTESEKSEIIRLLSTGHPLPEQWRYRLFPSGHRAQETGKEYRLVYDGKLKREEVLAQTPAAPWQLVREFCAERPHEDGWRNLLVWGDNLLALRELLSDQQGPNRFCTRGKIKLIYIDPPFATRQDFMKDKEKAYRDKVLGAQFIEFLRRRLILLRELLADDGSIYVHLDTKKSHYLKAVLDECFGEENFINEIVWQRTASHNDPGRYGNVHDILFFYKKGDECIWNAPKMEQSKDYIEKFFVYAESLDKKRWVKLRRGESPPENWQRYRLGNFASPHPRPNLTYNYKGYRPPANGWKVALARMVQMDAEGLLHFPLKKDGRIQPKQYLRDTLGNKPVPDVWFGISPIQAQTAEKTNYPTQKPEELLRRIVSASSNEGDIVLDCFAGSGTTPAVAEKLGRRWIAMDCGKLAIYTTQKRLFSLTTAIGAAKKDDRAEPERVEDWAEHLKGAPGVLLITEKARKGECQVTLDLLHDLAALAKKHDLVKKDATLSLVCPEDKLEIPAGRLKEPEDGHGAKCIKVDGIEFRLSVIAPKDKPDKERPLPAKEFALYRAGVYDMATIKALPWTDYQPFVLKLFGVREHQHARYGFHLDGYINTHSALLWNYPDHKAFTLDYGYVDDLHRTVRGKPGERFYIIAPVVAMAFAEDEVTRGETTYVFLKVPLSVLLRLIERKVPAALKQPAREEDVNEVIDAVGFDFISQPQVAWKAKKESRPGELFADYLLELSEFRAQTLATDPEDFQNFETFSMALVDLDYDGDVFKLSRVFWGEDVLKAAGGLEKAERLELRIAEPEFTGKQMMVILCDRYGNEKTLLLSKTDFEGKRPRSDKKVAKKRKKTK</sequence>
<dbReference type="OrthoDB" id="9816288at2"/>
<feature type="domain" description="DNA methylase N-4/N-6" evidence="5">
    <location>
        <begin position="114"/>
        <end position="415"/>
    </location>
</feature>
<dbReference type="InterPro" id="IPR002295">
    <property type="entry name" value="N4/N6-MTase_EcoPI_Mod-like"/>
</dbReference>
<reference evidence="6 7" key="1">
    <citation type="submission" date="2017-09" db="EMBL/GenBank/DDBJ databases">
        <title>Bloom of a denitrifying methanotroph, Candidatus Methylomirabilis limnetica, in a deep stratified lake.</title>
        <authorList>
            <person name="Graf J.S."/>
            <person name="Marchant H.K."/>
            <person name="Tienken D."/>
            <person name="Hach P.F."/>
            <person name="Brand A."/>
            <person name="Schubert C.J."/>
            <person name="Kuypers M.M."/>
            <person name="Milucka J."/>
        </authorList>
    </citation>
    <scope>NUCLEOTIDE SEQUENCE [LARGE SCALE GENOMIC DNA]</scope>
    <source>
        <strain evidence="6 7">Zug</strain>
    </source>
</reference>
<dbReference type="PROSITE" id="PS00092">
    <property type="entry name" value="N6_MTASE"/>
    <property type="match status" value="1"/>
</dbReference>
<keyword evidence="4" id="KW-0949">S-adenosyl-L-methionine</keyword>
<evidence type="ECO:0000256" key="2">
    <source>
        <dbReference type="ARBA" id="ARBA00022603"/>
    </source>
</evidence>
<gene>
    <name evidence="6" type="ORF">CLG94_09325</name>
</gene>
<dbReference type="Gene3D" id="3.40.50.150">
    <property type="entry name" value="Vaccinia Virus protein VP39"/>
    <property type="match status" value="1"/>
</dbReference>
<accession>A0A2T4TWH8</accession>
<evidence type="ECO:0000256" key="4">
    <source>
        <dbReference type="ARBA" id="ARBA00022691"/>
    </source>
</evidence>
<dbReference type="Proteomes" id="UP000241436">
    <property type="component" value="Unassembled WGS sequence"/>
</dbReference>